<dbReference type="RefSeq" id="WP_118192624.1">
    <property type="nucleotide sequence ID" value="NZ_QSFW01000085.1"/>
</dbReference>
<reference evidence="1 2" key="1">
    <citation type="submission" date="2018-08" db="EMBL/GenBank/DDBJ databases">
        <title>A genome reference for cultivated species of the human gut microbiota.</title>
        <authorList>
            <person name="Zou Y."/>
            <person name="Xue W."/>
            <person name="Luo G."/>
        </authorList>
    </citation>
    <scope>NUCLEOTIDE SEQUENCE [LARGE SCALE GENOMIC DNA]</scope>
    <source>
        <strain evidence="1 2">AM42-23AC</strain>
    </source>
</reference>
<dbReference type="EMBL" id="QSFW01000085">
    <property type="protein sequence ID" value="RHA81030.1"/>
    <property type="molecule type" value="Genomic_DNA"/>
</dbReference>
<sequence>MKDIKNQESFSATKDSISITPRDVLQRYDLLETHLDELKSGEYSVCINYKKKGIVELRKKARATDYLNVLGKVTKEEKDTQAALHRFAVEVRKVYQSGITIIGKTHALKSFGKRIVDAALCIKKGQNQHYACAAPRQYYDKNALVYMKLEQIENEEK</sequence>
<organism evidence="1 2">
    <name type="scientific">Segatella copri</name>
    <dbReference type="NCBI Taxonomy" id="165179"/>
    <lineage>
        <taxon>Bacteria</taxon>
        <taxon>Pseudomonadati</taxon>
        <taxon>Bacteroidota</taxon>
        <taxon>Bacteroidia</taxon>
        <taxon>Bacteroidales</taxon>
        <taxon>Prevotellaceae</taxon>
        <taxon>Segatella</taxon>
    </lineage>
</organism>
<evidence type="ECO:0000313" key="2">
    <source>
        <dbReference type="Proteomes" id="UP000284990"/>
    </source>
</evidence>
<proteinExistence type="predicted"/>
<name>A0AA93BKX5_9BACT</name>
<dbReference type="Proteomes" id="UP000284990">
    <property type="component" value="Unassembled WGS sequence"/>
</dbReference>
<accession>A0AA93BKX5</accession>
<gene>
    <name evidence="1" type="ORF">DW916_17270</name>
</gene>
<protein>
    <submittedName>
        <fullName evidence="1">Uncharacterized protein</fullName>
    </submittedName>
</protein>
<dbReference type="AlphaFoldDB" id="A0AA93BKX5"/>
<comment type="caution">
    <text evidence="1">The sequence shown here is derived from an EMBL/GenBank/DDBJ whole genome shotgun (WGS) entry which is preliminary data.</text>
</comment>
<evidence type="ECO:0000313" key="1">
    <source>
        <dbReference type="EMBL" id="RHA81030.1"/>
    </source>
</evidence>